<sequence length="103" mass="11213">MHNSWHTSSVTSNPPSSQNPENPQFRQPLHHLPPPCPSATKSALPSPLSVRSVLPVSPFECFARQLAVRWGGGEGTANRSQSSRLGIPSNVYFTIRVGIEHAM</sequence>
<reference evidence="2" key="1">
    <citation type="journal article" date="2023" name="G3 (Bethesda)">
        <title>Whole genome assemblies of Zophobas morio and Tenebrio molitor.</title>
        <authorList>
            <person name="Kaur S."/>
            <person name="Stinson S.A."/>
            <person name="diCenzo G.C."/>
        </authorList>
    </citation>
    <scope>NUCLEOTIDE SEQUENCE</scope>
    <source>
        <strain evidence="2">QUZm001</strain>
    </source>
</reference>
<organism evidence="2 3">
    <name type="scientific">Zophobas morio</name>
    <dbReference type="NCBI Taxonomy" id="2755281"/>
    <lineage>
        <taxon>Eukaryota</taxon>
        <taxon>Metazoa</taxon>
        <taxon>Ecdysozoa</taxon>
        <taxon>Arthropoda</taxon>
        <taxon>Hexapoda</taxon>
        <taxon>Insecta</taxon>
        <taxon>Pterygota</taxon>
        <taxon>Neoptera</taxon>
        <taxon>Endopterygota</taxon>
        <taxon>Coleoptera</taxon>
        <taxon>Polyphaga</taxon>
        <taxon>Cucujiformia</taxon>
        <taxon>Tenebrionidae</taxon>
        <taxon>Zophobas</taxon>
    </lineage>
</organism>
<dbReference type="EMBL" id="JALNTZ010000009">
    <property type="protein sequence ID" value="KAJ3641698.1"/>
    <property type="molecule type" value="Genomic_DNA"/>
</dbReference>
<proteinExistence type="predicted"/>
<feature type="compositionally biased region" description="Low complexity" evidence="1">
    <location>
        <begin position="12"/>
        <end position="24"/>
    </location>
</feature>
<accession>A0AA38HQ26</accession>
<gene>
    <name evidence="2" type="ORF">Zmor_028180</name>
</gene>
<feature type="region of interest" description="Disordered" evidence="1">
    <location>
        <begin position="1"/>
        <end position="45"/>
    </location>
</feature>
<keyword evidence="3" id="KW-1185">Reference proteome</keyword>
<feature type="compositionally biased region" description="Polar residues" evidence="1">
    <location>
        <begin position="1"/>
        <end position="11"/>
    </location>
</feature>
<name>A0AA38HQ26_9CUCU</name>
<comment type="caution">
    <text evidence="2">The sequence shown here is derived from an EMBL/GenBank/DDBJ whole genome shotgun (WGS) entry which is preliminary data.</text>
</comment>
<dbReference type="Proteomes" id="UP001168821">
    <property type="component" value="Unassembled WGS sequence"/>
</dbReference>
<protein>
    <submittedName>
        <fullName evidence="2">Uncharacterized protein</fullName>
    </submittedName>
</protein>
<evidence type="ECO:0000256" key="1">
    <source>
        <dbReference type="SAM" id="MobiDB-lite"/>
    </source>
</evidence>
<evidence type="ECO:0000313" key="2">
    <source>
        <dbReference type="EMBL" id="KAJ3641698.1"/>
    </source>
</evidence>
<evidence type="ECO:0000313" key="3">
    <source>
        <dbReference type="Proteomes" id="UP001168821"/>
    </source>
</evidence>
<dbReference type="AlphaFoldDB" id="A0AA38HQ26"/>